<dbReference type="RefSeq" id="WP_143035947.1">
    <property type="nucleotide sequence ID" value="NZ_FNCC01000006.1"/>
</dbReference>
<dbReference type="EMBL" id="FNCC01000006">
    <property type="protein sequence ID" value="SDG21398.1"/>
    <property type="molecule type" value="Genomic_DNA"/>
</dbReference>
<protein>
    <submittedName>
        <fullName evidence="1">Uncharacterized protein</fullName>
    </submittedName>
</protein>
<dbReference type="AlphaFoldDB" id="A0A1G7SED1"/>
<keyword evidence="2" id="KW-1185">Reference proteome</keyword>
<organism evidence="1 2">
    <name type="scientific">Lentzea fradiae</name>
    <dbReference type="NCBI Taxonomy" id="200378"/>
    <lineage>
        <taxon>Bacteria</taxon>
        <taxon>Bacillati</taxon>
        <taxon>Actinomycetota</taxon>
        <taxon>Actinomycetes</taxon>
        <taxon>Pseudonocardiales</taxon>
        <taxon>Pseudonocardiaceae</taxon>
        <taxon>Lentzea</taxon>
    </lineage>
</organism>
<evidence type="ECO:0000313" key="2">
    <source>
        <dbReference type="Proteomes" id="UP000199623"/>
    </source>
</evidence>
<reference evidence="2" key="1">
    <citation type="submission" date="2016-10" db="EMBL/GenBank/DDBJ databases">
        <authorList>
            <person name="Varghese N."/>
            <person name="Submissions S."/>
        </authorList>
    </citation>
    <scope>NUCLEOTIDE SEQUENCE [LARGE SCALE GENOMIC DNA]</scope>
    <source>
        <strain evidence="2">CGMCC 4.3506</strain>
    </source>
</reference>
<proteinExistence type="predicted"/>
<accession>A0A1G7SED1</accession>
<sequence>MRNDGIAVLAFPGELVTALARARLDELRRLASYWGERLAEANELELTGADHLTVVESAARLARSAGGSGLYCWQW</sequence>
<gene>
    <name evidence="1" type="ORF">SAMN05216553_106210</name>
</gene>
<evidence type="ECO:0000313" key="1">
    <source>
        <dbReference type="EMBL" id="SDG21398.1"/>
    </source>
</evidence>
<name>A0A1G7SED1_9PSEU</name>
<dbReference type="Proteomes" id="UP000199623">
    <property type="component" value="Unassembled WGS sequence"/>
</dbReference>